<evidence type="ECO:0000313" key="1">
    <source>
        <dbReference type="EMBL" id="NKY51055.1"/>
    </source>
</evidence>
<name>A0A846XZ28_9NOCA</name>
<dbReference type="AlphaFoldDB" id="A0A846XZ28"/>
<dbReference type="EMBL" id="JAAXOP010000006">
    <property type="protein sequence ID" value="NKY51055.1"/>
    <property type="molecule type" value="Genomic_DNA"/>
</dbReference>
<dbReference type="Proteomes" id="UP000565711">
    <property type="component" value="Unassembled WGS sequence"/>
</dbReference>
<accession>A0A846XZ28</accession>
<protein>
    <submittedName>
        <fullName evidence="1">Uncharacterized protein</fullName>
    </submittedName>
</protein>
<gene>
    <name evidence="1" type="ORF">HGA08_12610</name>
</gene>
<evidence type="ECO:0000313" key="2">
    <source>
        <dbReference type="Proteomes" id="UP000565711"/>
    </source>
</evidence>
<reference evidence="1 2" key="1">
    <citation type="submission" date="2020-04" db="EMBL/GenBank/DDBJ databases">
        <title>MicrobeNet Type strains.</title>
        <authorList>
            <person name="Nicholson A.C."/>
        </authorList>
    </citation>
    <scope>NUCLEOTIDE SEQUENCE [LARGE SCALE GENOMIC DNA]</scope>
    <source>
        <strain evidence="1 2">JCM 12354</strain>
    </source>
</reference>
<sequence length="76" mass="8325">MVFTVFTDSSPLATALALSRHAAECDARAVVVPGFEHADLVRHLITDNAALITPMRRYLRGHRWPTGTRCTPPPNG</sequence>
<keyword evidence="2" id="KW-1185">Reference proteome</keyword>
<proteinExistence type="predicted"/>
<comment type="caution">
    <text evidence="1">The sequence shown here is derived from an EMBL/GenBank/DDBJ whole genome shotgun (WGS) entry which is preliminary data.</text>
</comment>
<organism evidence="1 2">
    <name type="scientific">Nocardia vermiculata</name>
    <dbReference type="NCBI Taxonomy" id="257274"/>
    <lineage>
        <taxon>Bacteria</taxon>
        <taxon>Bacillati</taxon>
        <taxon>Actinomycetota</taxon>
        <taxon>Actinomycetes</taxon>
        <taxon>Mycobacteriales</taxon>
        <taxon>Nocardiaceae</taxon>
        <taxon>Nocardia</taxon>
    </lineage>
</organism>